<dbReference type="PIRSF" id="PIRSF000883">
    <property type="entry name" value="Pesterase_MJ0912"/>
    <property type="match status" value="1"/>
</dbReference>
<dbReference type="GO" id="GO:0005737">
    <property type="term" value="C:cytoplasm"/>
    <property type="evidence" value="ECO:0007669"/>
    <property type="project" value="TreeGrafter"/>
</dbReference>
<dbReference type="InterPro" id="IPR011152">
    <property type="entry name" value="Pesterase_MJ0912"/>
</dbReference>
<dbReference type="PANTHER" id="PTHR42850:SF2">
    <property type="entry name" value="BLL5683 PROTEIN"/>
    <property type="match status" value="1"/>
</dbReference>
<evidence type="ECO:0000259" key="2">
    <source>
        <dbReference type="Pfam" id="PF12850"/>
    </source>
</evidence>
<dbReference type="CDD" id="cd00838">
    <property type="entry name" value="MPP_superfamily"/>
    <property type="match status" value="1"/>
</dbReference>
<dbReference type="InterPro" id="IPR029052">
    <property type="entry name" value="Metallo-depent_PP-like"/>
</dbReference>
<evidence type="ECO:0000256" key="1">
    <source>
        <dbReference type="ARBA" id="ARBA00008950"/>
    </source>
</evidence>
<evidence type="ECO:0000313" key="3">
    <source>
        <dbReference type="EMBL" id="SFK71745.1"/>
    </source>
</evidence>
<name>A0A1I4BSQ0_9PROT</name>
<protein>
    <submittedName>
        <fullName evidence="3">Calcineurin-like phosphoesterase superfamily domain-containing protein</fullName>
    </submittedName>
</protein>
<dbReference type="PANTHER" id="PTHR42850">
    <property type="entry name" value="METALLOPHOSPHOESTERASE"/>
    <property type="match status" value="1"/>
</dbReference>
<dbReference type="SUPFAM" id="SSF56300">
    <property type="entry name" value="Metallo-dependent phosphatases"/>
    <property type="match status" value="1"/>
</dbReference>
<gene>
    <name evidence="3" type="ORF">SAMN02745775_10697</name>
</gene>
<reference evidence="3 4" key="1">
    <citation type="submission" date="2016-10" db="EMBL/GenBank/DDBJ databases">
        <authorList>
            <person name="de Groot N.N."/>
        </authorList>
    </citation>
    <scope>NUCLEOTIDE SEQUENCE [LARGE SCALE GENOMIC DNA]</scope>
    <source>
        <strain evidence="3 4">DSM 19981</strain>
    </source>
</reference>
<keyword evidence="4" id="KW-1185">Reference proteome</keyword>
<comment type="similarity">
    <text evidence="1">Belongs to the metallophosphoesterase superfamily. YfcE family.</text>
</comment>
<evidence type="ECO:0000313" key="4">
    <source>
        <dbReference type="Proteomes" id="UP000199473"/>
    </source>
</evidence>
<feature type="domain" description="Calcineurin-like phosphoesterase" evidence="2">
    <location>
        <begin position="1"/>
        <end position="200"/>
    </location>
</feature>
<dbReference type="Proteomes" id="UP000199473">
    <property type="component" value="Unassembled WGS sequence"/>
</dbReference>
<proteinExistence type="inferred from homology"/>
<dbReference type="EMBL" id="FOSQ01000006">
    <property type="protein sequence ID" value="SFK71745.1"/>
    <property type="molecule type" value="Genomic_DNA"/>
</dbReference>
<sequence>MRIALLADIHANREAFEACLDDIARRDVDRLVLLGDLVGYGADPAWVVAKARALLSQGAVILRGNHDEATAFARGGMTADAAAAIAWTRHAVSAEDAAFLGALPMEVEEDDRLYVHADASAPDRWIYVRDADDARRSLEACTARLIFCGHVHAPALYGLTATAKLVPFKPVTGVSVPLPRPRRWLAVCGAVGQPRDGDPAAAWHLFDVISGEITLHRVPYDVATASDKVRQAGLPESLATRLLRGR</sequence>
<dbReference type="AlphaFoldDB" id="A0A1I4BSQ0"/>
<organism evidence="3 4">
    <name type="scientific">Falsiroseomonas stagni DSM 19981</name>
    <dbReference type="NCBI Taxonomy" id="1123062"/>
    <lineage>
        <taxon>Bacteria</taxon>
        <taxon>Pseudomonadati</taxon>
        <taxon>Pseudomonadota</taxon>
        <taxon>Alphaproteobacteria</taxon>
        <taxon>Acetobacterales</taxon>
        <taxon>Roseomonadaceae</taxon>
        <taxon>Falsiroseomonas</taxon>
    </lineage>
</organism>
<dbReference type="Pfam" id="PF12850">
    <property type="entry name" value="Metallophos_2"/>
    <property type="match status" value="1"/>
</dbReference>
<dbReference type="InterPro" id="IPR024654">
    <property type="entry name" value="Calcineurin-like_PHP_lpxH"/>
</dbReference>
<dbReference type="STRING" id="1123062.SAMN02745775_10697"/>
<accession>A0A1I4BSQ0</accession>
<dbReference type="InterPro" id="IPR050126">
    <property type="entry name" value="Ap4A_hydrolase"/>
</dbReference>
<dbReference type="RefSeq" id="WP_092960952.1">
    <property type="nucleotide sequence ID" value="NZ_FOSQ01000006.1"/>
</dbReference>
<dbReference type="GO" id="GO:0016791">
    <property type="term" value="F:phosphatase activity"/>
    <property type="evidence" value="ECO:0007669"/>
    <property type="project" value="TreeGrafter"/>
</dbReference>
<dbReference type="Gene3D" id="3.60.21.10">
    <property type="match status" value="1"/>
</dbReference>
<dbReference type="OrthoDB" id="9813918at2"/>